<dbReference type="InterPro" id="IPR008972">
    <property type="entry name" value="Cupredoxin"/>
</dbReference>
<dbReference type="PROSITE" id="PS51485">
    <property type="entry name" value="PHYTOCYANIN"/>
    <property type="match status" value="1"/>
</dbReference>
<gene>
    <name evidence="9" type="ORF">L484_018284</name>
</gene>
<dbReference type="CDD" id="cd04216">
    <property type="entry name" value="Phytocyanin"/>
    <property type="match status" value="1"/>
</dbReference>
<dbReference type="Proteomes" id="UP000030645">
    <property type="component" value="Unassembled WGS sequence"/>
</dbReference>
<dbReference type="SUPFAM" id="SSF49503">
    <property type="entry name" value="Cupredoxins"/>
    <property type="match status" value="1"/>
</dbReference>
<evidence type="ECO:0000259" key="8">
    <source>
        <dbReference type="PROSITE" id="PS51485"/>
    </source>
</evidence>
<feature type="compositionally biased region" description="Low complexity" evidence="6">
    <location>
        <begin position="143"/>
        <end position="185"/>
    </location>
</feature>
<keyword evidence="5" id="KW-0325">Glycoprotein</keyword>
<dbReference type="Gene3D" id="2.60.40.420">
    <property type="entry name" value="Cupredoxins - blue copper proteins"/>
    <property type="match status" value="1"/>
</dbReference>
<keyword evidence="1" id="KW-0813">Transport</keyword>
<feature type="signal peptide" evidence="7">
    <location>
        <begin position="1"/>
        <end position="22"/>
    </location>
</feature>
<evidence type="ECO:0000313" key="9">
    <source>
        <dbReference type="EMBL" id="EXC23153.1"/>
    </source>
</evidence>
<keyword evidence="4" id="KW-0186">Copper</keyword>
<evidence type="ECO:0000256" key="7">
    <source>
        <dbReference type="SAM" id="SignalP"/>
    </source>
</evidence>
<feature type="domain" description="Phytocyanin" evidence="8">
    <location>
        <begin position="23"/>
        <end position="122"/>
    </location>
</feature>
<evidence type="ECO:0000256" key="4">
    <source>
        <dbReference type="ARBA" id="ARBA00023008"/>
    </source>
</evidence>
<dbReference type="AlphaFoldDB" id="W9S2S3"/>
<feature type="compositionally biased region" description="Low complexity" evidence="6">
    <location>
        <begin position="122"/>
        <end position="136"/>
    </location>
</feature>
<evidence type="ECO:0000256" key="5">
    <source>
        <dbReference type="ARBA" id="ARBA00023180"/>
    </source>
</evidence>
<dbReference type="OrthoDB" id="687020at2759"/>
<dbReference type="GO" id="GO:0005886">
    <property type="term" value="C:plasma membrane"/>
    <property type="evidence" value="ECO:0007669"/>
    <property type="project" value="TreeGrafter"/>
</dbReference>
<organism evidence="9 10">
    <name type="scientific">Morus notabilis</name>
    <dbReference type="NCBI Taxonomy" id="981085"/>
    <lineage>
        <taxon>Eukaryota</taxon>
        <taxon>Viridiplantae</taxon>
        <taxon>Streptophyta</taxon>
        <taxon>Embryophyta</taxon>
        <taxon>Tracheophyta</taxon>
        <taxon>Spermatophyta</taxon>
        <taxon>Magnoliopsida</taxon>
        <taxon>eudicotyledons</taxon>
        <taxon>Gunneridae</taxon>
        <taxon>Pentapetalae</taxon>
        <taxon>rosids</taxon>
        <taxon>fabids</taxon>
        <taxon>Rosales</taxon>
        <taxon>Moraceae</taxon>
        <taxon>Moreae</taxon>
        <taxon>Morus</taxon>
    </lineage>
</organism>
<keyword evidence="3" id="KW-0249">Electron transport</keyword>
<keyword evidence="2" id="KW-0479">Metal-binding</keyword>
<protein>
    <submittedName>
        <fullName evidence="9">Blue copper protein</fullName>
    </submittedName>
</protein>
<dbReference type="EMBL" id="KE345991">
    <property type="protein sequence ID" value="EXC23153.1"/>
    <property type="molecule type" value="Genomic_DNA"/>
</dbReference>
<dbReference type="FunFam" id="2.60.40.420:FF:000003">
    <property type="entry name" value="Blue copper"/>
    <property type="match status" value="1"/>
</dbReference>
<proteinExistence type="predicted"/>
<keyword evidence="7" id="KW-0732">Signal</keyword>
<dbReference type="Pfam" id="PF02298">
    <property type="entry name" value="Cu_bind_like"/>
    <property type="match status" value="1"/>
</dbReference>
<dbReference type="PANTHER" id="PTHR33021">
    <property type="entry name" value="BLUE COPPER PROTEIN"/>
    <property type="match status" value="1"/>
</dbReference>
<dbReference type="PANTHER" id="PTHR33021:SF492">
    <property type="entry name" value="UCLACYANIN 1"/>
    <property type="match status" value="1"/>
</dbReference>
<evidence type="ECO:0000313" key="10">
    <source>
        <dbReference type="Proteomes" id="UP000030645"/>
    </source>
</evidence>
<keyword evidence="10" id="KW-1185">Reference proteome</keyword>
<evidence type="ECO:0000256" key="1">
    <source>
        <dbReference type="ARBA" id="ARBA00022448"/>
    </source>
</evidence>
<evidence type="ECO:0000256" key="3">
    <source>
        <dbReference type="ARBA" id="ARBA00022982"/>
    </source>
</evidence>
<name>W9S2S3_9ROSA</name>
<dbReference type="InterPro" id="IPR003245">
    <property type="entry name" value="Phytocyanin_dom"/>
</dbReference>
<dbReference type="GO" id="GO:0046872">
    <property type="term" value="F:metal ion binding"/>
    <property type="evidence" value="ECO:0007669"/>
    <property type="project" value="UniProtKB-KW"/>
</dbReference>
<feature type="region of interest" description="Disordered" evidence="6">
    <location>
        <begin position="122"/>
        <end position="191"/>
    </location>
</feature>
<feature type="chain" id="PRO_5004930070" evidence="7">
    <location>
        <begin position="23"/>
        <end position="220"/>
    </location>
</feature>
<reference evidence="10" key="1">
    <citation type="submission" date="2013-01" db="EMBL/GenBank/DDBJ databases">
        <title>Draft Genome Sequence of a Mulberry Tree, Morus notabilis C.K. Schneid.</title>
        <authorList>
            <person name="He N."/>
            <person name="Zhao S."/>
        </authorList>
    </citation>
    <scope>NUCLEOTIDE SEQUENCE</scope>
</reference>
<dbReference type="GO" id="GO:0009055">
    <property type="term" value="F:electron transfer activity"/>
    <property type="evidence" value="ECO:0007669"/>
    <property type="project" value="InterPro"/>
</dbReference>
<dbReference type="InterPro" id="IPR039391">
    <property type="entry name" value="Phytocyanin-like"/>
</dbReference>
<accession>W9S2S3</accession>
<sequence>MAMKRTILSMAVMALLIELGMAANYTVGGGPNGWDTSTNLQSWASSQAFLVGDNLIFQYTPNHNLMEVTKAGYDSCNPSNLLQIYNDGNTVIPLSAPGKRYFICGVSGHCLGGMKVEIDTLATTSSPPADSPSLAPNSPPSTPSRAGSPESPAPTASAPRLSPDSPLSNGPSSSSPNIAPSTETPQPAPAPSAAPINYVKGGFRASLLVGFSTIVMLLAF</sequence>
<evidence type="ECO:0000256" key="2">
    <source>
        <dbReference type="ARBA" id="ARBA00022723"/>
    </source>
</evidence>
<dbReference type="eggNOG" id="ENOG502RZRN">
    <property type="taxonomic scope" value="Eukaryota"/>
</dbReference>
<dbReference type="KEGG" id="mnt:21401259"/>
<evidence type="ECO:0000256" key="6">
    <source>
        <dbReference type="SAM" id="MobiDB-lite"/>
    </source>
</evidence>